<dbReference type="Proteomes" id="UP000182800">
    <property type="component" value="Unassembled WGS sequence"/>
</dbReference>
<gene>
    <name evidence="2" type="primary">hyuB-2</name>
    <name evidence="3" type="ORF">GA0071312_3376</name>
    <name evidence="2" type="ORF">HLUCCO17_06115</name>
</gene>
<dbReference type="GO" id="GO:0005829">
    <property type="term" value="C:cytosol"/>
    <property type="evidence" value="ECO:0007669"/>
    <property type="project" value="TreeGrafter"/>
</dbReference>
<protein>
    <submittedName>
        <fullName evidence="2">N-methylhydantoinase B</fullName>
        <ecNumber evidence="2">3.5.2.14</ecNumber>
    </submittedName>
</protein>
<dbReference type="AlphaFoldDB" id="A0A0P8A1Y9"/>
<dbReference type="PANTHER" id="PTHR11365">
    <property type="entry name" value="5-OXOPROLINASE RELATED"/>
    <property type="match status" value="1"/>
</dbReference>
<dbReference type="EC" id="3.5.2.14" evidence="2"/>
<dbReference type="GO" id="GO:0017168">
    <property type="term" value="F:5-oxoprolinase (ATP-hydrolyzing) activity"/>
    <property type="evidence" value="ECO:0007669"/>
    <property type="project" value="TreeGrafter"/>
</dbReference>
<keyword evidence="5" id="KW-1185">Reference proteome</keyword>
<dbReference type="InterPro" id="IPR003692">
    <property type="entry name" value="Hydantoinase_B"/>
</dbReference>
<evidence type="ECO:0000313" key="4">
    <source>
        <dbReference type="Proteomes" id="UP000050497"/>
    </source>
</evidence>
<dbReference type="EMBL" id="FMBM01000002">
    <property type="protein sequence ID" value="SCC82385.1"/>
    <property type="molecule type" value="Genomic_DNA"/>
</dbReference>
<keyword evidence="2" id="KW-0378">Hydrolase</keyword>
<sequence length="590" mass="62539">MSAHKAIDPIILALVQNRLDHIAQQMGRVMVRTARSPIFSQAHDFSCFLADAKGTVVSQADGIPIHTGGGGFAARAIVARFGGEIAPGDVFLLNDPYAAGGNHLPDWVIARPVFVGDDHLGFACNRAHQSDIGGGAAGTYNPQATEIFHEGLRLPVMKLVAADVVREDLWDLLKLNCRTPDLLDGDLRAMLGSTRIGADRVTALAEELGTDQARACFAGILDYAEARFRAVIRDLPDGTYRGEDRTDNDCFGPADIVTRVALTIEGDSLTVDFTGTDDQIRGFKNSSLANTVSGVYTALYSFFDADLPRNEGSFRGVTIIAPEGSVVNARPPAPMTMCTVFPAHDIIHACWRALGLAAPERALAGWARNVFGVTSGTKEGADEPFVMYHNNLAAGGGAIEGRDGFNQIGHLCTLGGLTIPNLEVYEQIYPVRYLRQEFRCDSGGAGRYRGGTGVDYALEVMVPALYSFRGEGLRTPSGYGVEGGDWGAAGAMLLSPHDGSEPVEAPQFGLMQLGPLHYQAASPGGGGWGDPKTRDPQAVLADLRDGIISAQAAREIYAVVPGADGMSLDMAQTQALREECAGAAAQSASS</sequence>
<evidence type="ECO:0000313" key="2">
    <source>
        <dbReference type="EMBL" id="KPQ11478.1"/>
    </source>
</evidence>
<dbReference type="RefSeq" id="WP_074445885.1">
    <property type="nucleotide sequence ID" value="NZ_FMBM01000002.1"/>
</dbReference>
<dbReference type="OrthoDB" id="9761586at2"/>
<dbReference type="Pfam" id="PF02538">
    <property type="entry name" value="Hydantoinase_B"/>
    <property type="match status" value="1"/>
</dbReference>
<dbReference type="InterPro" id="IPR045079">
    <property type="entry name" value="Oxoprolinase-like"/>
</dbReference>
<dbReference type="GO" id="GO:0006749">
    <property type="term" value="P:glutathione metabolic process"/>
    <property type="evidence" value="ECO:0007669"/>
    <property type="project" value="TreeGrafter"/>
</dbReference>
<dbReference type="STRING" id="1653334.GA0071312_3376"/>
<reference evidence="2 4" key="1">
    <citation type="submission" date="2015-09" db="EMBL/GenBank/DDBJ databases">
        <title>Identification and resolution of microdiversity through metagenomic sequencing of parallel consortia.</title>
        <authorList>
            <person name="Nelson W.C."/>
            <person name="Romine M.F."/>
            <person name="Lindemann S.R."/>
        </authorList>
    </citation>
    <scope>NUCLEOTIDE SEQUENCE [LARGE SCALE GENOMIC DNA]</scope>
    <source>
        <strain evidence="2">HL-109</strain>
    </source>
</reference>
<dbReference type="Proteomes" id="UP000050497">
    <property type="component" value="Unassembled WGS sequence"/>
</dbReference>
<organism evidence="2 4">
    <name type="scientific">Saliniramus fredricksonii</name>
    <dbReference type="NCBI Taxonomy" id="1653334"/>
    <lineage>
        <taxon>Bacteria</taxon>
        <taxon>Pseudomonadati</taxon>
        <taxon>Pseudomonadota</taxon>
        <taxon>Alphaproteobacteria</taxon>
        <taxon>Hyphomicrobiales</taxon>
        <taxon>Salinarimonadaceae</taxon>
        <taxon>Saliniramus</taxon>
    </lineage>
</organism>
<comment type="caution">
    <text evidence="2">The sequence shown here is derived from an EMBL/GenBank/DDBJ whole genome shotgun (WGS) entry which is preliminary data.</text>
</comment>
<dbReference type="GO" id="GO:0047423">
    <property type="term" value="F:N-methylhydantoinase (ATP-hydrolyzing) activity"/>
    <property type="evidence" value="ECO:0007669"/>
    <property type="project" value="UniProtKB-EC"/>
</dbReference>
<name>A0A0P8A1Y9_9HYPH</name>
<dbReference type="EMBL" id="LJSX01000007">
    <property type="protein sequence ID" value="KPQ11478.1"/>
    <property type="molecule type" value="Genomic_DNA"/>
</dbReference>
<evidence type="ECO:0000313" key="5">
    <source>
        <dbReference type="Proteomes" id="UP000182800"/>
    </source>
</evidence>
<evidence type="ECO:0000259" key="1">
    <source>
        <dbReference type="Pfam" id="PF02538"/>
    </source>
</evidence>
<evidence type="ECO:0000313" key="3">
    <source>
        <dbReference type="EMBL" id="SCC82385.1"/>
    </source>
</evidence>
<accession>A0A0P8A1Y9</accession>
<dbReference type="PATRIC" id="fig|1653334.4.peg.2293"/>
<proteinExistence type="predicted"/>
<feature type="domain" description="Hydantoinase B/oxoprolinase" evidence="1">
    <location>
        <begin position="8"/>
        <end position="531"/>
    </location>
</feature>
<reference evidence="3 5" key="2">
    <citation type="submission" date="2016-08" db="EMBL/GenBank/DDBJ databases">
        <authorList>
            <person name="Varghese N."/>
            <person name="Submissions Spin"/>
        </authorList>
    </citation>
    <scope>NUCLEOTIDE SEQUENCE [LARGE SCALE GENOMIC DNA]</scope>
    <source>
        <strain evidence="3 5">HL-109</strain>
    </source>
</reference>
<dbReference type="PANTHER" id="PTHR11365:SF23">
    <property type="entry name" value="HYPOTHETICAL 5-OXOPROLINASE (EUROFUNG)-RELATED"/>
    <property type="match status" value="1"/>
</dbReference>